<evidence type="ECO:0000313" key="2">
    <source>
        <dbReference type="Proteomes" id="UP001303160"/>
    </source>
</evidence>
<proteinExistence type="predicted"/>
<organism evidence="1 2">
    <name type="scientific">Triangularia verruculosa</name>
    <dbReference type="NCBI Taxonomy" id="2587418"/>
    <lineage>
        <taxon>Eukaryota</taxon>
        <taxon>Fungi</taxon>
        <taxon>Dikarya</taxon>
        <taxon>Ascomycota</taxon>
        <taxon>Pezizomycotina</taxon>
        <taxon>Sordariomycetes</taxon>
        <taxon>Sordariomycetidae</taxon>
        <taxon>Sordariales</taxon>
        <taxon>Podosporaceae</taxon>
        <taxon>Triangularia</taxon>
    </lineage>
</organism>
<dbReference type="Proteomes" id="UP001303160">
    <property type="component" value="Unassembled WGS sequence"/>
</dbReference>
<dbReference type="AlphaFoldDB" id="A0AAN7AXL1"/>
<evidence type="ECO:0000313" key="1">
    <source>
        <dbReference type="EMBL" id="KAK4205131.1"/>
    </source>
</evidence>
<name>A0AAN7AXL1_9PEZI</name>
<sequence>NGAAERLGGDIKRRVTVLKVLAKLLEFLWPKIIRVAIYLNNFTPKVRLG</sequence>
<comment type="caution">
    <text evidence="1">The sequence shown here is derived from an EMBL/GenBank/DDBJ whole genome shotgun (WGS) entry which is preliminary data.</text>
</comment>
<keyword evidence="2" id="KW-1185">Reference proteome</keyword>
<gene>
    <name evidence="1" type="ORF">QBC40DRAFT_163293</name>
</gene>
<dbReference type="EMBL" id="MU863878">
    <property type="protein sequence ID" value="KAK4205131.1"/>
    <property type="molecule type" value="Genomic_DNA"/>
</dbReference>
<reference evidence="1" key="2">
    <citation type="submission" date="2023-05" db="EMBL/GenBank/DDBJ databases">
        <authorList>
            <consortium name="Lawrence Berkeley National Laboratory"/>
            <person name="Steindorff A."/>
            <person name="Hensen N."/>
            <person name="Bonometti L."/>
            <person name="Westerberg I."/>
            <person name="Brannstrom I.O."/>
            <person name="Guillou S."/>
            <person name="Cros-Aarteil S."/>
            <person name="Calhoun S."/>
            <person name="Haridas S."/>
            <person name="Kuo A."/>
            <person name="Mondo S."/>
            <person name="Pangilinan J."/>
            <person name="Riley R."/>
            <person name="Labutti K."/>
            <person name="Andreopoulos B."/>
            <person name="Lipzen A."/>
            <person name="Chen C."/>
            <person name="Yanf M."/>
            <person name="Daum C."/>
            <person name="Ng V."/>
            <person name="Clum A."/>
            <person name="Ohm R."/>
            <person name="Martin F."/>
            <person name="Silar P."/>
            <person name="Natvig D."/>
            <person name="Lalanne C."/>
            <person name="Gautier V."/>
            <person name="Ament-Velasquez S.L."/>
            <person name="Kruys A."/>
            <person name="Hutchinson M.I."/>
            <person name="Powell A.J."/>
            <person name="Barry K."/>
            <person name="Miller A.N."/>
            <person name="Grigoriev I.V."/>
            <person name="Debuchy R."/>
            <person name="Gladieux P."/>
            <person name="Thoren M.H."/>
            <person name="Johannesson H."/>
        </authorList>
    </citation>
    <scope>NUCLEOTIDE SEQUENCE</scope>
    <source>
        <strain evidence="1">CBS 315.58</strain>
    </source>
</reference>
<feature type="non-terminal residue" evidence="1">
    <location>
        <position position="1"/>
    </location>
</feature>
<protein>
    <submittedName>
        <fullName evidence="1">Uncharacterized protein</fullName>
    </submittedName>
</protein>
<reference evidence="1" key="1">
    <citation type="journal article" date="2023" name="Mol. Phylogenet. Evol.">
        <title>Genome-scale phylogeny and comparative genomics of the fungal order Sordariales.</title>
        <authorList>
            <person name="Hensen N."/>
            <person name="Bonometti L."/>
            <person name="Westerberg I."/>
            <person name="Brannstrom I.O."/>
            <person name="Guillou S."/>
            <person name="Cros-Aarteil S."/>
            <person name="Calhoun S."/>
            <person name="Haridas S."/>
            <person name="Kuo A."/>
            <person name="Mondo S."/>
            <person name="Pangilinan J."/>
            <person name="Riley R."/>
            <person name="LaButti K."/>
            <person name="Andreopoulos B."/>
            <person name="Lipzen A."/>
            <person name="Chen C."/>
            <person name="Yan M."/>
            <person name="Daum C."/>
            <person name="Ng V."/>
            <person name="Clum A."/>
            <person name="Steindorff A."/>
            <person name="Ohm R.A."/>
            <person name="Martin F."/>
            <person name="Silar P."/>
            <person name="Natvig D.O."/>
            <person name="Lalanne C."/>
            <person name="Gautier V."/>
            <person name="Ament-Velasquez S.L."/>
            <person name="Kruys A."/>
            <person name="Hutchinson M.I."/>
            <person name="Powell A.J."/>
            <person name="Barry K."/>
            <person name="Miller A.N."/>
            <person name="Grigoriev I.V."/>
            <person name="Debuchy R."/>
            <person name="Gladieux P."/>
            <person name="Hiltunen Thoren M."/>
            <person name="Johannesson H."/>
        </authorList>
    </citation>
    <scope>NUCLEOTIDE SEQUENCE</scope>
    <source>
        <strain evidence="1">CBS 315.58</strain>
    </source>
</reference>
<accession>A0AAN7AXL1</accession>